<evidence type="ECO:0000259" key="1">
    <source>
        <dbReference type="Pfam" id="PF00144"/>
    </source>
</evidence>
<dbReference type="Proteomes" id="UP000291338">
    <property type="component" value="Unassembled WGS sequence"/>
</dbReference>
<dbReference type="GO" id="GO:0016787">
    <property type="term" value="F:hydrolase activity"/>
    <property type="evidence" value="ECO:0007669"/>
    <property type="project" value="UniProtKB-KW"/>
</dbReference>
<dbReference type="InterPro" id="IPR001466">
    <property type="entry name" value="Beta-lactam-related"/>
</dbReference>
<reference evidence="2 3" key="1">
    <citation type="submission" date="2018-01" db="EMBL/GenBank/DDBJ databases">
        <title>Co-occurrence of chitin degradation, pigmentation and bioactivity in marine Pseudoalteromonas.</title>
        <authorList>
            <person name="Paulsen S."/>
            <person name="Gram L."/>
            <person name="Machado H."/>
        </authorList>
    </citation>
    <scope>NUCLEOTIDE SEQUENCE [LARGE SCALE GENOMIC DNA]</scope>
    <source>
        <strain evidence="2 3">S3898</strain>
    </source>
</reference>
<dbReference type="PANTHER" id="PTHR46825">
    <property type="entry name" value="D-ALANYL-D-ALANINE-CARBOXYPEPTIDASE/ENDOPEPTIDASE AMPH"/>
    <property type="match status" value="1"/>
</dbReference>
<protein>
    <submittedName>
        <fullName evidence="2">Serine hydrolase</fullName>
    </submittedName>
</protein>
<dbReference type="SUPFAM" id="SSF56601">
    <property type="entry name" value="beta-lactamase/transpeptidase-like"/>
    <property type="match status" value="1"/>
</dbReference>
<feature type="domain" description="Beta-lactamase-related" evidence="1">
    <location>
        <begin position="41"/>
        <end position="359"/>
    </location>
</feature>
<dbReference type="PANTHER" id="PTHR46825:SF15">
    <property type="entry name" value="BETA-LACTAMASE-RELATED DOMAIN-CONTAINING PROTEIN"/>
    <property type="match status" value="1"/>
</dbReference>
<dbReference type="Gene3D" id="3.40.710.10">
    <property type="entry name" value="DD-peptidase/beta-lactamase superfamily"/>
    <property type="match status" value="1"/>
</dbReference>
<dbReference type="EMBL" id="PPSX01000103">
    <property type="protein sequence ID" value="RZQ51375.1"/>
    <property type="molecule type" value="Genomic_DNA"/>
</dbReference>
<dbReference type="Pfam" id="PF00144">
    <property type="entry name" value="Beta-lactamase"/>
    <property type="match status" value="1"/>
</dbReference>
<comment type="caution">
    <text evidence="2">The sequence shown here is derived from an EMBL/GenBank/DDBJ whole genome shotgun (WGS) entry which is preliminary data.</text>
</comment>
<dbReference type="RefSeq" id="WP_130257208.1">
    <property type="nucleotide sequence ID" value="NZ_PPSX01000103.1"/>
</dbReference>
<sequence length="389" mass="44343">MKTLIYAVMGLFTVECLALNKNDNTEQQQWQQFVNRYSKQVETKLKEKSIPGAALSIVQGDDSYFKKGFGRTKVKQGRKVDAHTRFRLASVSKTFAGSLSAKLAAEGQIDLDRRISHYLPQAQSSDFKNLKVFHLLSHSSGIVPNAYDNLVESRMSYIDITDKLFEIDPICRPSQCYGYQNVMFSLIDRVIKAKTGLDYKTWLEEFLFAPLGMRDGGVGLENLTKDKNFAAPHVLGRKRWHTARLKSNYYKVLPAAGVNASAADMVFWLKAQLGHFPEVLSLDALTVQSRPYVQTKRELKRRIWRKHVKEAHYGLGWRIYDFEGTLMFYHSGWVQGYRTDIVVIPSMNIGYSMLLNAESGLINELTVEFIKQAIKWKETSTANAVDEDV</sequence>
<evidence type="ECO:0000313" key="3">
    <source>
        <dbReference type="Proteomes" id="UP000291338"/>
    </source>
</evidence>
<name>A0A4Q7IIG6_9GAMM</name>
<evidence type="ECO:0000313" key="2">
    <source>
        <dbReference type="EMBL" id="RZQ51375.1"/>
    </source>
</evidence>
<proteinExistence type="predicted"/>
<dbReference type="InterPro" id="IPR050491">
    <property type="entry name" value="AmpC-like"/>
</dbReference>
<dbReference type="AlphaFoldDB" id="A0A4Q7IIG6"/>
<dbReference type="InterPro" id="IPR012338">
    <property type="entry name" value="Beta-lactam/transpept-like"/>
</dbReference>
<keyword evidence="2" id="KW-0378">Hydrolase</keyword>
<accession>A0A4Q7IIG6</accession>
<gene>
    <name evidence="2" type="ORF">C1E23_19815</name>
</gene>
<organism evidence="2 3">
    <name type="scientific">Pseudoalteromonas phenolica</name>
    <dbReference type="NCBI Taxonomy" id="161398"/>
    <lineage>
        <taxon>Bacteria</taxon>
        <taxon>Pseudomonadati</taxon>
        <taxon>Pseudomonadota</taxon>
        <taxon>Gammaproteobacteria</taxon>
        <taxon>Alteromonadales</taxon>
        <taxon>Pseudoalteromonadaceae</taxon>
        <taxon>Pseudoalteromonas</taxon>
    </lineage>
</organism>